<reference evidence="3 4" key="2">
    <citation type="submission" date="2011-11" db="EMBL/GenBank/DDBJ databases">
        <authorList>
            <consortium name="US DOE Joint Genome Institute"/>
            <person name="Lucas S."/>
            <person name="Han J."/>
            <person name="Lapidus A."/>
            <person name="Cheng J.-F."/>
            <person name="Goodwin L."/>
            <person name="Pitluck S."/>
            <person name="Peters L."/>
            <person name="Ovchinnikova G."/>
            <person name="Zhang X."/>
            <person name="Detter J.C."/>
            <person name="Han C."/>
            <person name="Tapia R."/>
            <person name="Land M."/>
            <person name="Hauser L."/>
            <person name="Kyrpides N."/>
            <person name="Ivanova N."/>
            <person name="Pagani I."/>
            <person name="Vogl K."/>
            <person name="Liu Z."/>
            <person name="Overmann J."/>
            <person name="Frigaard N.-U."/>
            <person name="Bryant D."/>
            <person name="Woyke T."/>
        </authorList>
    </citation>
    <scope>NUCLEOTIDE SEQUENCE [LARGE SCALE GENOMIC DNA]</scope>
    <source>
        <strain evidence="3 4">970</strain>
    </source>
</reference>
<proteinExistence type="inferred from homology"/>
<keyword evidence="4" id="KW-1185">Reference proteome</keyword>
<dbReference type="InterPro" id="IPR006894">
    <property type="entry name" value="HupH_Hydgase_express_prot_C"/>
</dbReference>
<dbReference type="EMBL" id="JH603170">
    <property type="protein sequence ID" value="EIC19548.1"/>
    <property type="molecule type" value="Genomic_DNA"/>
</dbReference>
<gene>
    <name evidence="3" type="ORF">Thi970DRAFT_03128</name>
</gene>
<dbReference type="Proteomes" id="UP000002964">
    <property type="component" value="Unassembled WGS sequence"/>
</dbReference>
<dbReference type="AlphaFoldDB" id="H8Z5R4"/>
<feature type="domain" description="HupH hydrogenase expression protein C-terminal" evidence="2">
    <location>
        <begin position="140"/>
        <end position="269"/>
    </location>
</feature>
<reference evidence="4" key="1">
    <citation type="submission" date="2011-06" db="EMBL/GenBank/DDBJ databases">
        <authorList>
            <consortium name="US DOE Joint Genome Institute (JGI-PGF)"/>
            <person name="Lucas S."/>
            <person name="Han J."/>
            <person name="Lapidus A."/>
            <person name="Cheng J.-F."/>
            <person name="Goodwin L."/>
            <person name="Pitluck S."/>
            <person name="Peters L."/>
            <person name="Land M.L."/>
            <person name="Hauser L."/>
            <person name="Vogl K."/>
            <person name="Liu Z."/>
            <person name="Overmann J."/>
            <person name="Frigaard N.-U."/>
            <person name="Bryant D.A."/>
            <person name="Woyke T.J."/>
        </authorList>
    </citation>
    <scope>NUCLEOTIDE SEQUENCE [LARGE SCALE GENOMIC DNA]</scope>
    <source>
        <strain evidence="4">970</strain>
    </source>
</reference>
<organism evidence="3 4">
    <name type="scientific">Thiorhodovibrio frisius</name>
    <dbReference type="NCBI Taxonomy" id="631362"/>
    <lineage>
        <taxon>Bacteria</taxon>
        <taxon>Pseudomonadati</taxon>
        <taxon>Pseudomonadota</taxon>
        <taxon>Gammaproteobacteria</taxon>
        <taxon>Chromatiales</taxon>
        <taxon>Chromatiaceae</taxon>
        <taxon>Thiorhodovibrio</taxon>
    </lineage>
</organism>
<dbReference type="Pfam" id="PF04809">
    <property type="entry name" value="HupH_C"/>
    <property type="match status" value="2"/>
</dbReference>
<dbReference type="OrthoDB" id="6560677at2"/>
<evidence type="ECO:0000313" key="4">
    <source>
        <dbReference type="Proteomes" id="UP000002964"/>
    </source>
</evidence>
<dbReference type="RefSeq" id="WP_009149943.1">
    <property type="nucleotide sequence ID" value="NZ_CP121471.1"/>
</dbReference>
<name>H8Z5R4_9GAMM</name>
<dbReference type="InterPro" id="IPR038527">
    <property type="entry name" value="HupH_C_sf"/>
</dbReference>
<dbReference type="Gene3D" id="3.30.1370.140">
    <property type="entry name" value="HupH hydrogenase expression protein, C-terminal domain"/>
    <property type="match status" value="2"/>
</dbReference>
<dbReference type="STRING" id="631362.Thi970DRAFT_03128"/>
<dbReference type="HOGENOM" id="CLU_079566_0_0_6"/>
<evidence type="ECO:0000313" key="3">
    <source>
        <dbReference type="EMBL" id="EIC19548.1"/>
    </source>
</evidence>
<accession>H8Z5R4</accession>
<evidence type="ECO:0000256" key="1">
    <source>
        <dbReference type="ARBA" id="ARBA00010832"/>
    </source>
</evidence>
<sequence>MTRNPQTPLNLDIADCPQAIEMLERVRTGLEQGIAGQSTEPLSLQSLSDDARALVLEALGEGEIRAELDAHKGHPQAILYETQLTGVWRWQLLDQAAQVLEDSLEAGDCPQLMRHRPFHAARARIGRPQDSADNLMDGVAVLAELEAHLEQHFDAEPEGQRETTVRNTSATSPAAPYRLNLSMMPQSPAALELIDQRLGRGPARMTNSGYGSCQIEATSVRCIWRLKHFDDSGRLLLDSLEICLVPTAVLATAEDLADSHARLGELLATIDSGAC</sequence>
<feature type="domain" description="HupH hydrogenase expression protein C-terminal" evidence="2">
    <location>
        <begin position="42"/>
        <end position="116"/>
    </location>
</feature>
<protein>
    <submittedName>
        <fullName evidence="3">HupH hydrogenase expression protein</fullName>
    </submittedName>
</protein>
<comment type="similarity">
    <text evidence="1">Belongs to the HupH/HyaF family.</text>
</comment>
<dbReference type="eggNOG" id="COG1773">
    <property type="taxonomic scope" value="Bacteria"/>
</dbReference>
<evidence type="ECO:0000259" key="2">
    <source>
        <dbReference type="Pfam" id="PF04809"/>
    </source>
</evidence>